<sequence>MGKRTLQSAWVEENLGLKMNMIITDYCMPGMTRYELLKKIKESSTFKEIPVVIMSSENVLSRIDRCLEEGAEEFMFCSRSELLISRSVPILN</sequence>
<keyword evidence="2" id="KW-0597">Phosphoprotein</keyword>
<keyword evidence="1" id="KW-0902">Two-component regulatory system</keyword>
<accession>A0A822Z7F2</accession>
<gene>
    <name evidence="4" type="ORF">HUJ06_015325</name>
</gene>
<dbReference type="InterPro" id="IPR001789">
    <property type="entry name" value="Sig_transdc_resp-reg_receiver"/>
</dbReference>
<reference evidence="4 5" key="1">
    <citation type="journal article" date="2020" name="Mol. Biol. Evol.">
        <title>Distinct Expression and Methylation Patterns for Genes with Different Fates following a Single Whole-Genome Duplication in Flowering Plants.</title>
        <authorList>
            <person name="Shi T."/>
            <person name="Rahmani R.S."/>
            <person name="Gugger P.F."/>
            <person name="Wang M."/>
            <person name="Li H."/>
            <person name="Zhang Y."/>
            <person name="Li Z."/>
            <person name="Wang Q."/>
            <person name="Van de Peer Y."/>
            <person name="Marchal K."/>
            <person name="Chen J."/>
        </authorList>
    </citation>
    <scope>NUCLEOTIDE SEQUENCE [LARGE SCALE GENOMIC DNA]</scope>
    <source>
        <tissue evidence="4">Leaf</tissue>
    </source>
</reference>
<dbReference type="PANTHER" id="PTHR43874:SF50">
    <property type="entry name" value="TWO-COMPONENT RESPONSE REGULATOR ARR3-RELATED"/>
    <property type="match status" value="1"/>
</dbReference>
<dbReference type="Pfam" id="PF00072">
    <property type="entry name" value="Response_reg"/>
    <property type="match status" value="1"/>
</dbReference>
<dbReference type="AlphaFoldDB" id="A0A822Z7F2"/>
<dbReference type="PANTHER" id="PTHR43874">
    <property type="entry name" value="TWO-COMPONENT RESPONSE REGULATOR"/>
    <property type="match status" value="1"/>
</dbReference>
<dbReference type="InterPro" id="IPR045279">
    <property type="entry name" value="ARR-like"/>
</dbReference>
<protein>
    <recommendedName>
        <fullName evidence="3">Response regulatory domain-containing protein</fullName>
    </recommendedName>
</protein>
<evidence type="ECO:0000259" key="3">
    <source>
        <dbReference type="PROSITE" id="PS50110"/>
    </source>
</evidence>
<organism evidence="4 5">
    <name type="scientific">Nelumbo nucifera</name>
    <name type="common">Sacred lotus</name>
    <dbReference type="NCBI Taxonomy" id="4432"/>
    <lineage>
        <taxon>Eukaryota</taxon>
        <taxon>Viridiplantae</taxon>
        <taxon>Streptophyta</taxon>
        <taxon>Embryophyta</taxon>
        <taxon>Tracheophyta</taxon>
        <taxon>Spermatophyta</taxon>
        <taxon>Magnoliopsida</taxon>
        <taxon>Proteales</taxon>
        <taxon>Nelumbonaceae</taxon>
        <taxon>Nelumbo</taxon>
    </lineage>
</organism>
<feature type="modified residue" description="4-aspartylphosphate" evidence="2">
    <location>
        <position position="25"/>
    </location>
</feature>
<dbReference type="GO" id="GO:0009736">
    <property type="term" value="P:cytokinin-activated signaling pathway"/>
    <property type="evidence" value="ECO:0007669"/>
    <property type="project" value="InterPro"/>
</dbReference>
<dbReference type="EMBL" id="DUZY01000005">
    <property type="protein sequence ID" value="DAD41002.1"/>
    <property type="molecule type" value="Genomic_DNA"/>
</dbReference>
<dbReference type="Gene3D" id="3.40.50.2300">
    <property type="match status" value="1"/>
</dbReference>
<evidence type="ECO:0000313" key="4">
    <source>
        <dbReference type="EMBL" id="DAD41002.1"/>
    </source>
</evidence>
<evidence type="ECO:0000313" key="5">
    <source>
        <dbReference type="Proteomes" id="UP000607653"/>
    </source>
</evidence>
<evidence type="ECO:0000256" key="1">
    <source>
        <dbReference type="ARBA" id="ARBA00023012"/>
    </source>
</evidence>
<dbReference type="Proteomes" id="UP000607653">
    <property type="component" value="Unassembled WGS sequence"/>
</dbReference>
<comment type="caution">
    <text evidence="4">The sequence shown here is derived from an EMBL/GenBank/DDBJ whole genome shotgun (WGS) entry which is preliminary data.</text>
</comment>
<feature type="domain" description="Response regulatory" evidence="3">
    <location>
        <begin position="1"/>
        <end position="92"/>
    </location>
</feature>
<dbReference type="InterPro" id="IPR011006">
    <property type="entry name" value="CheY-like_superfamily"/>
</dbReference>
<name>A0A822Z7F2_NELNU</name>
<dbReference type="PROSITE" id="PS50110">
    <property type="entry name" value="RESPONSE_REGULATORY"/>
    <property type="match status" value="1"/>
</dbReference>
<proteinExistence type="predicted"/>
<dbReference type="SUPFAM" id="SSF52172">
    <property type="entry name" value="CheY-like"/>
    <property type="match status" value="1"/>
</dbReference>
<keyword evidence="5" id="KW-1185">Reference proteome</keyword>
<evidence type="ECO:0000256" key="2">
    <source>
        <dbReference type="PROSITE-ProRule" id="PRU00169"/>
    </source>
</evidence>
<dbReference type="GO" id="GO:0000160">
    <property type="term" value="P:phosphorelay signal transduction system"/>
    <property type="evidence" value="ECO:0007669"/>
    <property type="project" value="UniProtKB-KW"/>
</dbReference>